<accession>A0ACC0XPL5</accession>
<sequence length="94" mass="10805">MKERRRGCFLPQDFQYDILTRLPTKSLLRVKSVCKQWCNLISDSNFSKLHLEKSERPGEGHDVFVQPMNVATEEFMANIPVPCPPQDSFLPPGN</sequence>
<dbReference type="Proteomes" id="UP001163603">
    <property type="component" value="Chromosome 11"/>
</dbReference>
<gene>
    <name evidence="1" type="ORF">Pint_30949</name>
</gene>
<dbReference type="EMBL" id="CM047746">
    <property type="protein sequence ID" value="KAJ0021023.1"/>
    <property type="molecule type" value="Genomic_DNA"/>
</dbReference>
<name>A0ACC0XPL5_9ROSI</name>
<reference evidence="2" key="1">
    <citation type="journal article" date="2023" name="G3 (Bethesda)">
        <title>Genome assembly and association tests identify interacting loci associated with vigor, precocity, and sex in interspecific pistachio rootstocks.</title>
        <authorList>
            <person name="Palmer W."/>
            <person name="Jacygrad E."/>
            <person name="Sagayaradj S."/>
            <person name="Cavanaugh K."/>
            <person name="Han R."/>
            <person name="Bertier L."/>
            <person name="Beede B."/>
            <person name="Kafkas S."/>
            <person name="Golino D."/>
            <person name="Preece J."/>
            <person name="Michelmore R."/>
        </authorList>
    </citation>
    <scope>NUCLEOTIDE SEQUENCE [LARGE SCALE GENOMIC DNA]</scope>
</reference>
<proteinExistence type="predicted"/>
<keyword evidence="2" id="KW-1185">Reference proteome</keyword>
<protein>
    <submittedName>
        <fullName evidence="1">Uncharacterized protein</fullName>
    </submittedName>
</protein>
<evidence type="ECO:0000313" key="1">
    <source>
        <dbReference type="EMBL" id="KAJ0021023.1"/>
    </source>
</evidence>
<organism evidence="1 2">
    <name type="scientific">Pistacia integerrima</name>
    <dbReference type="NCBI Taxonomy" id="434235"/>
    <lineage>
        <taxon>Eukaryota</taxon>
        <taxon>Viridiplantae</taxon>
        <taxon>Streptophyta</taxon>
        <taxon>Embryophyta</taxon>
        <taxon>Tracheophyta</taxon>
        <taxon>Spermatophyta</taxon>
        <taxon>Magnoliopsida</taxon>
        <taxon>eudicotyledons</taxon>
        <taxon>Gunneridae</taxon>
        <taxon>Pentapetalae</taxon>
        <taxon>rosids</taxon>
        <taxon>malvids</taxon>
        <taxon>Sapindales</taxon>
        <taxon>Anacardiaceae</taxon>
        <taxon>Pistacia</taxon>
    </lineage>
</organism>
<evidence type="ECO:0000313" key="2">
    <source>
        <dbReference type="Proteomes" id="UP001163603"/>
    </source>
</evidence>
<comment type="caution">
    <text evidence="1">The sequence shown here is derived from an EMBL/GenBank/DDBJ whole genome shotgun (WGS) entry which is preliminary data.</text>
</comment>